<dbReference type="EMBL" id="JANBUH010000022">
    <property type="protein sequence ID" value="KAJ2756580.1"/>
    <property type="molecule type" value="Genomic_DNA"/>
</dbReference>
<evidence type="ECO:0000313" key="2">
    <source>
        <dbReference type="EMBL" id="KAJ2756580.1"/>
    </source>
</evidence>
<dbReference type="AlphaFoldDB" id="A0A9W8LCV2"/>
<dbReference type="PANTHER" id="PTHR22876:SF5">
    <property type="entry name" value="CHROMOSOME 9 OPEN READING FRAME 85"/>
    <property type="match status" value="1"/>
</dbReference>
<dbReference type="InterPro" id="IPR019351">
    <property type="entry name" value="DUF2039"/>
</dbReference>
<gene>
    <name evidence="2" type="ORF">GGI19_000732</name>
</gene>
<sequence>MPEKASSRGSGAKKGAPKYQNKFAYTHNRGSKTTKKILAAPVDGLCKRCTDQVMWRKQYRKYKPLTTPKKCVACEQKKVTKAYHVLCDGCANEKGVCAKCMEAEEIVEGHNPKTSQQRVKEQQELEQKLASMRERQRRSYLRKLRRGDIVAADIPDVCNSDDDFEYTDSEGEDEEEDEEEGDGDEE</sequence>
<feature type="region of interest" description="Disordered" evidence="1">
    <location>
        <begin position="1"/>
        <end position="21"/>
    </location>
</feature>
<accession>A0A9W8LCV2</accession>
<organism evidence="2 3">
    <name type="scientific">Coemansia pectinata</name>
    <dbReference type="NCBI Taxonomy" id="1052879"/>
    <lineage>
        <taxon>Eukaryota</taxon>
        <taxon>Fungi</taxon>
        <taxon>Fungi incertae sedis</taxon>
        <taxon>Zoopagomycota</taxon>
        <taxon>Kickxellomycotina</taxon>
        <taxon>Kickxellomycetes</taxon>
        <taxon>Kickxellales</taxon>
        <taxon>Kickxellaceae</taxon>
        <taxon>Coemansia</taxon>
    </lineage>
</organism>
<dbReference type="Proteomes" id="UP001140011">
    <property type="component" value="Unassembled WGS sequence"/>
</dbReference>
<proteinExistence type="predicted"/>
<reference evidence="2" key="1">
    <citation type="submission" date="2022-07" db="EMBL/GenBank/DDBJ databases">
        <title>Phylogenomic reconstructions and comparative analyses of Kickxellomycotina fungi.</title>
        <authorList>
            <person name="Reynolds N.K."/>
            <person name="Stajich J.E."/>
            <person name="Barry K."/>
            <person name="Grigoriev I.V."/>
            <person name="Crous P."/>
            <person name="Smith M.E."/>
        </authorList>
    </citation>
    <scope>NUCLEOTIDE SEQUENCE</scope>
    <source>
        <strain evidence="2">BCRC 34297</strain>
    </source>
</reference>
<dbReference type="Pfam" id="PF10217">
    <property type="entry name" value="DUF2039"/>
    <property type="match status" value="1"/>
</dbReference>
<protein>
    <submittedName>
        <fullName evidence="2">Uncharacterized protein</fullName>
    </submittedName>
</protein>
<evidence type="ECO:0000313" key="3">
    <source>
        <dbReference type="Proteomes" id="UP001140011"/>
    </source>
</evidence>
<feature type="region of interest" description="Disordered" evidence="1">
    <location>
        <begin position="155"/>
        <end position="186"/>
    </location>
</feature>
<evidence type="ECO:0000256" key="1">
    <source>
        <dbReference type="SAM" id="MobiDB-lite"/>
    </source>
</evidence>
<dbReference type="OrthoDB" id="250548at2759"/>
<feature type="compositionally biased region" description="Acidic residues" evidence="1">
    <location>
        <begin position="159"/>
        <end position="186"/>
    </location>
</feature>
<comment type="caution">
    <text evidence="2">The sequence shown here is derived from an EMBL/GenBank/DDBJ whole genome shotgun (WGS) entry which is preliminary data.</text>
</comment>
<dbReference type="PANTHER" id="PTHR22876">
    <property type="entry name" value="ZGC:101016"/>
    <property type="match status" value="1"/>
</dbReference>
<keyword evidence="3" id="KW-1185">Reference proteome</keyword>
<name>A0A9W8LCV2_9FUNG</name>